<dbReference type="Gene3D" id="2.40.30.10">
    <property type="entry name" value="Translation factors"/>
    <property type="match status" value="1"/>
</dbReference>
<dbReference type="OrthoDB" id="1374237at2"/>
<evidence type="ECO:0000313" key="1">
    <source>
        <dbReference type="EMBL" id="QEC76816.1"/>
    </source>
</evidence>
<dbReference type="AlphaFoldDB" id="A0A5B8W1U0"/>
<organism evidence="1 2">
    <name type="scientific">Mucilaginibacter ginsenosidivorax</name>
    <dbReference type="NCBI Taxonomy" id="862126"/>
    <lineage>
        <taxon>Bacteria</taxon>
        <taxon>Pseudomonadati</taxon>
        <taxon>Bacteroidota</taxon>
        <taxon>Sphingobacteriia</taxon>
        <taxon>Sphingobacteriales</taxon>
        <taxon>Sphingobacteriaceae</taxon>
        <taxon>Mucilaginibacter</taxon>
    </lineage>
</organism>
<name>A0A5B8W1U0_9SPHI</name>
<dbReference type="InterPro" id="IPR009000">
    <property type="entry name" value="Transl_B-barrel_sf"/>
</dbReference>
<evidence type="ECO:0008006" key="3">
    <source>
        <dbReference type="Google" id="ProtNLM"/>
    </source>
</evidence>
<dbReference type="EMBL" id="CP042437">
    <property type="protein sequence ID" value="QEC76816.1"/>
    <property type="molecule type" value="Genomic_DNA"/>
</dbReference>
<evidence type="ECO:0000313" key="2">
    <source>
        <dbReference type="Proteomes" id="UP000321362"/>
    </source>
</evidence>
<keyword evidence="2" id="KW-1185">Reference proteome</keyword>
<protein>
    <recommendedName>
        <fullName evidence="3">PilZ domain-containing protein</fullName>
    </recommendedName>
</protein>
<sequence>MHGDNRVNNIKCGSFLLQDYFRITGRGLVVAGELVDGTISPGNLICICHLIIKVKSVEFVRRSGGELIGLMLDIADDKGIEILVDKLKDELAHEKHPAYLILA</sequence>
<dbReference type="RefSeq" id="WP_147053983.1">
    <property type="nucleotide sequence ID" value="NZ_CP042437.1"/>
</dbReference>
<gene>
    <name evidence="1" type="ORF">FSB76_12985</name>
</gene>
<proteinExistence type="predicted"/>
<dbReference type="SUPFAM" id="SSF50447">
    <property type="entry name" value="Translation proteins"/>
    <property type="match status" value="1"/>
</dbReference>
<accession>A0A5B8W1U0</accession>
<reference evidence="1 2" key="1">
    <citation type="journal article" date="2013" name="J. Microbiol.">
        <title>Mucilaginibacter ginsenosidivorax sp. nov., with ginsenoside converting activity isolated from sediment.</title>
        <authorList>
            <person name="Kim J.K."/>
            <person name="Choi T.E."/>
            <person name="Liu Q.M."/>
            <person name="Park H.Y."/>
            <person name="Yi T.H."/>
            <person name="Yoon M.H."/>
            <person name="Kim S.C."/>
            <person name="Im W.T."/>
        </authorList>
    </citation>
    <scope>NUCLEOTIDE SEQUENCE [LARGE SCALE GENOMIC DNA]</scope>
    <source>
        <strain evidence="1 2">KHI28</strain>
    </source>
</reference>
<dbReference type="KEGG" id="mgk:FSB76_12985"/>
<dbReference type="Proteomes" id="UP000321362">
    <property type="component" value="Chromosome"/>
</dbReference>